<dbReference type="GO" id="GO:0005975">
    <property type="term" value="P:carbohydrate metabolic process"/>
    <property type="evidence" value="ECO:0007669"/>
    <property type="project" value="InterPro"/>
</dbReference>
<evidence type="ECO:0000256" key="1">
    <source>
        <dbReference type="ARBA" id="ARBA00005336"/>
    </source>
</evidence>
<dbReference type="PROSITE" id="PS00775">
    <property type="entry name" value="GLYCOSYL_HYDROL_F3"/>
    <property type="match status" value="1"/>
</dbReference>
<dbReference type="STRING" id="306540.SAMN05421839_12033"/>
<organism evidence="7 8">
    <name type="scientific">Halolactibacillus halophilus</name>
    <dbReference type="NCBI Taxonomy" id="306540"/>
    <lineage>
        <taxon>Bacteria</taxon>
        <taxon>Bacillati</taxon>
        <taxon>Bacillota</taxon>
        <taxon>Bacilli</taxon>
        <taxon>Bacillales</taxon>
        <taxon>Bacillaceae</taxon>
        <taxon>Halolactibacillus</taxon>
    </lineage>
</organism>
<dbReference type="PANTHER" id="PTHR42715:SF10">
    <property type="entry name" value="BETA-GLUCOSIDASE"/>
    <property type="match status" value="1"/>
</dbReference>
<comment type="similarity">
    <text evidence="1 4">Belongs to the glycosyl hydrolase 3 family.</text>
</comment>
<keyword evidence="4" id="KW-0326">Glycosidase</keyword>
<accession>A0A1I5QCU5</accession>
<evidence type="ECO:0000256" key="2">
    <source>
        <dbReference type="ARBA" id="ARBA00022801"/>
    </source>
</evidence>
<proteinExistence type="inferred from homology"/>
<dbReference type="AlphaFoldDB" id="A0A1I5QCU5"/>
<dbReference type="InterPro" id="IPR036962">
    <property type="entry name" value="Glyco_hydro_3_N_sf"/>
</dbReference>
<dbReference type="SUPFAM" id="SSF52279">
    <property type="entry name" value="Beta-D-glucan exohydrolase, C-terminal domain"/>
    <property type="match status" value="1"/>
</dbReference>
<evidence type="ECO:0000256" key="4">
    <source>
        <dbReference type="RuleBase" id="RU361161"/>
    </source>
</evidence>
<keyword evidence="3" id="KW-0119">Carbohydrate metabolism</keyword>
<dbReference type="PRINTS" id="PR00133">
    <property type="entry name" value="GLHYDRLASE3"/>
</dbReference>
<dbReference type="InterPro" id="IPR001764">
    <property type="entry name" value="Glyco_hydro_3_N"/>
</dbReference>
<evidence type="ECO:0000259" key="5">
    <source>
        <dbReference type="SMART" id="SM01217"/>
    </source>
</evidence>
<dbReference type="Gene3D" id="2.60.120.260">
    <property type="entry name" value="Galactose-binding domain-like"/>
    <property type="match status" value="1"/>
</dbReference>
<dbReference type="Pfam" id="PF01915">
    <property type="entry name" value="Glyco_hydro_3_C"/>
    <property type="match status" value="1"/>
</dbReference>
<dbReference type="OrthoDB" id="9805821at2"/>
<evidence type="ECO:0000313" key="7">
    <source>
        <dbReference type="EMBL" id="SFP43937.1"/>
    </source>
</evidence>
<dbReference type="Pfam" id="PF14310">
    <property type="entry name" value="Fn3-like"/>
    <property type="match status" value="1"/>
</dbReference>
<protein>
    <submittedName>
        <fullName evidence="7">Beta-glucosidase</fullName>
    </submittedName>
</protein>
<dbReference type="Gene3D" id="3.20.20.300">
    <property type="entry name" value="Glycoside hydrolase, family 3, N-terminal domain"/>
    <property type="match status" value="1"/>
</dbReference>
<dbReference type="SMART" id="SM01217">
    <property type="entry name" value="Fn3_like"/>
    <property type="match status" value="1"/>
</dbReference>
<dbReference type="InterPro" id="IPR026891">
    <property type="entry name" value="Fn3-like"/>
</dbReference>
<dbReference type="InterPro" id="IPR013783">
    <property type="entry name" value="Ig-like_fold"/>
</dbReference>
<keyword evidence="2 4" id="KW-0378">Hydrolase</keyword>
<dbReference type="GO" id="GO:0004553">
    <property type="term" value="F:hydrolase activity, hydrolyzing O-glycosyl compounds"/>
    <property type="evidence" value="ECO:0007669"/>
    <property type="project" value="InterPro"/>
</dbReference>
<reference evidence="6 9" key="2">
    <citation type="submission" date="2019-07" db="EMBL/GenBank/DDBJ databases">
        <title>Whole genome shotgun sequence of Halolactibacillus halophilus NBRC 100868.</title>
        <authorList>
            <person name="Hosoyama A."/>
            <person name="Uohara A."/>
            <person name="Ohji S."/>
            <person name="Ichikawa N."/>
        </authorList>
    </citation>
    <scope>NUCLEOTIDE SEQUENCE [LARGE SCALE GENOMIC DNA]</scope>
    <source>
        <strain evidence="6 9">NBRC 100868</strain>
    </source>
</reference>
<dbReference type="Gene3D" id="2.60.40.10">
    <property type="entry name" value="Immunoglobulins"/>
    <property type="match status" value="1"/>
</dbReference>
<dbReference type="Gene3D" id="3.40.50.1700">
    <property type="entry name" value="Glycoside hydrolase family 3 C-terminal domain"/>
    <property type="match status" value="1"/>
</dbReference>
<dbReference type="Proteomes" id="UP000242243">
    <property type="component" value="Unassembled WGS sequence"/>
</dbReference>
<evidence type="ECO:0000313" key="9">
    <source>
        <dbReference type="Proteomes" id="UP000321547"/>
    </source>
</evidence>
<feature type="domain" description="Fibronectin type III-like" evidence="5">
    <location>
        <begin position="320"/>
        <end position="396"/>
    </location>
</feature>
<gene>
    <name evidence="6" type="ORF">HHA03_12750</name>
    <name evidence="7" type="ORF">SAMN05421839_12033</name>
</gene>
<dbReference type="PANTHER" id="PTHR42715">
    <property type="entry name" value="BETA-GLUCOSIDASE"/>
    <property type="match status" value="1"/>
</dbReference>
<dbReference type="Pfam" id="PF00933">
    <property type="entry name" value="Glyco_hydro_3"/>
    <property type="match status" value="1"/>
</dbReference>
<dbReference type="InterPro" id="IPR019800">
    <property type="entry name" value="Glyco_hydro_3_AS"/>
</dbReference>
<reference evidence="7 8" key="1">
    <citation type="submission" date="2016-10" db="EMBL/GenBank/DDBJ databases">
        <authorList>
            <person name="de Groot N.N."/>
        </authorList>
    </citation>
    <scope>NUCLEOTIDE SEQUENCE [LARGE SCALE GENOMIC DNA]</scope>
    <source>
        <strain evidence="7 8">DSM 17073</strain>
    </source>
</reference>
<dbReference type="EMBL" id="BJWI01000015">
    <property type="protein sequence ID" value="GEM01743.1"/>
    <property type="molecule type" value="Genomic_DNA"/>
</dbReference>
<evidence type="ECO:0000313" key="8">
    <source>
        <dbReference type="Proteomes" id="UP000242243"/>
    </source>
</evidence>
<name>A0A1I5QCU5_9BACI</name>
<dbReference type="InterPro" id="IPR002772">
    <property type="entry name" value="Glyco_hydro_3_C"/>
</dbReference>
<dbReference type="InterPro" id="IPR050288">
    <property type="entry name" value="Cellulose_deg_GH3"/>
</dbReference>
<dbReference type="InterPro" id="IPR036881">
    <property type="entry name" value="Glyco_hydro_3_C_sf"/>
</dbReference>
<dbReference type="InterPro" id="IPR017853">
    <property type="entry name" value="GH"/>
</dbReference>
<dbReference type="RefSeq" id="WP_089832249.1">
    <property type="nucleotide sequence ID" value="NZ_BJWI01000015.1"/>
</dbReference>
<sequence length="922" mass="102445">MTQSISNQEHFITLSRQAAAEGAVLIKNDANVLPLKPQTKIAVFGRSQFDFYRSGTGSGGSVNVRYSVNLVDGLTKKNVILNERLKETYEKWLQDHPFDNGGGGWAMEPWFQEEMSITPALVAEAKLESDVAIVVIGRTAGEDKDNLDQPGSYQLTKDEETMLDLVSQTFDQVVVVLNVSNIIDMSWLELSSFGERINSVVYVWQGGMEGGNAASDILVGDETPSGKLTDTIAYRLHDYPAAKNYGGEEKNHYEEDIYVGYRYFETFCPENVLFPFGYGLSYTTFDYTIQSAEIKRNCPSELIEVTVKVTNTGATYSGKEVIQLYMEAPQGQLGKPVYSLIGFNKTKKLAPGETEIITLHVPIEQLASYDEVGLTGEKASFVLEEGEYRFHIGTDVKTIKPVLFNEKSEVFIKHTVIDRLEEAARPVEALMRMKPGEKRGDGTYQLVYEPVPMRTIDLDERINTRLPKEIAAPKTRYTLQDVANAQIDMDTFIGQLTNDQLATIVRGEGMSSPYVTPGTASAFGGVGDDLLHYGVPIACTADGPSGLRMESGVHSTQVPIGTALSATWNIDLIEALYTCEGIEMYDNQVDLLLGPGMNIRRHPLNGRNFEYFSEDPLVTGAFAAAVTKGIKKAGVEATLKHFACNNQEKHRHNVDAVVSERALREIYLKGFEMAVKDGQARAVMTAYNPINGHWAASHYDLVTTILRREWGFNGIVMTDWWAKMNDCVTGGEAKTTQTNHMVRSGNDVYMVVNNYGADINSAGDNTLQSLEDNTLTRAELQQAAKRIIQLLMTLPVFKRKQTITEQAVIVTPQEHESIGAKSLDLPLDFQTTNEQRIQVEAPGEYRIIVTLMSPQSNLAQSACRLMINNQYVTTIQTNGTDSHVIKQKLVKVALDKGTYSITLQDKGEMLHIHTLQFQRLNQ</sequence>
<dbReference type="SUPFAM" id="SSF51445">
    <property type="entry name" value="(Trans)glycosidases"/>
    <property type="match status" value="1"/>
</dbReference>
<keyword evidence="9" id="KW-1185">Reference proteome</keyword>
<evidence type="ECO:0000256" key="3">
    <source>
        <dbReference type="ARBA" id="ARBA00023277"/>
    </source>
</evidence>
<dbReference type="EMBL" id="FOXC01000020">
    <property type="protein sequence ID" value="SFP43937.1"/>
    <property type="molecule type" value="Genomic_DNA"/>
</dbReference>
<dbReference type="Proteomes" id="UP000321547">
    <property type="component" value="Unassembled WGS sequence"/>
</dbReference>
<evidence type="ECO:0000313" key="6">
    <source>
        <dbReference type="EMBL" id="GEM01743.1"/>
    </source>
</evidence>